<reference evidence="2" key="3">
    <citation type="submission" date="2021-06" db="EMBL/GenBank/DDBJ databases">
        <title>Chromosome-level genome assembly for S. haematobium.</title>
        <authorList>
            <person name="Stroehlein A.J."/>
        </authorList>
    </citation>
    <scope>NUCLEOTIDE SEQUENCE</scope>
</reference>
<dbReference type="Proteomes" id="UP000471633">
    <property type="component" value="Unassembled WGS sequence"/>
</dbReference>
<feature type="region of interest" description="Disordered" evidence="1">
    <location>
        <begin position="97"/>
        <end position="125"/>
    </location>
</feature>
<dbReference type="CTD" id="24596722"/>
<gene>
    <name evidence="2" type="primary">LAMC1_29</name>
    <name evidence="2" type="ORF">MS3_00005894</name>
</gene>
<dbReference type="EMBL" id="AMPZ03000003">
    <property type="protein sequence ID" value="KAH9588519.1"/>
    <property type="molecule type" value="Genomic_DNA"/>
</dbReference>
<evidence type="ECO:0000313" key="2">
    <source>
        <dbReference type="EMBL" id="KAH9588519.1"/>
    </source>
</evidence>
<dbReference type="GeneID" id="24596722"/>
<name>A0A922S133_SCHHA</name>
<keyword evidence="3" id="KW-1185">Reference proteome</keyword>
<reference evidence="2" key="4">
    <citation type="journal article" date="2022" name="PLoS Pathog.">
        <title>Chromosome-level genome of Schistosoma haematobium underpins genome-wide explorations of molecular variation.</title>
        <authorList>
            <person name="Stroehlein A.J."/>
            <person name="Korhonen P.K."/>
            <person name="Lee V.V."/>
            <person name="Ralph S.A."/>
            <person name="Mentink-Kane M."/>
            <person name="You H."/>
            <person name="McManus D.P."/>
            <person name="Tchuente L.T."/>
            <person name="Stothard J.R."/>
            <person name="Kaur P."/>
            <person name="Dudchenko O."/>
            <person name="Aiden E.L."/>
            <person name="Yang B."/>
            <person name="Yang H."/>
            <person name="Emery A.M."/>
            <person name="Webster B.L."/>
            <person name="Brindley P.J."/>
            <person name="Rollinson D."/>
            <person name="Chang B.C.H."/>
            <person name="Gasser R.B."/>
            <person name="Young N.D."/>
        </authorList>
    </citation>
    <scope>NUCLEOTIDE SEQUENCE</scope>
</reference>
<comment type="caution">
    <text evidence="2">The sequence shown here is derived from an EMBL/GenBank/DDBJ whole genome shotgun (WGS) entry which is preliminary data.</text>
</comment>
<evidence type="ECO:0000313" key="3">
    <source>
        <dbReference type="Proteomes" id="UP000471633"/>
    </source>
</evidence>
<sequence>MLKYNMENTNPITLDREALENMRGFTYLEIIINEQGGSDADVKSRVDKARVTLIQLKNIWDSKQLSVNQREESSIVRSCNAENYYNHHQNSASIYKELSMQDTQDPLAGYHQQQPSVEEDKPASS</sequence>
<dbReference type="OrthoDB" id="410404at2759"/>
<organism evidence="2 3">
    <name type="scientific">Schistosoma haematobium</name>
    <name type="common">Blood fluke</name>
    <dbReference type="NCBI Taxonomy" id="6185"/>
    <lineage>
        <taxon>Eukaryota</taxon>
        <taxon>Metazoa</taxon>
        <taxon>Spiralia</taxon>
        <taxon>Lophotrochozoa</taxon>
        <taxon>Platyhelminthes</taxon>
        <taxon>Trematoda</taxon>
        <taxon>Digenea</taxon>
        <taxon>Strigeidida</taxon>
        <taxon>Schistosomatoidea</taxon>
        <taxon>Schistosomatidae</taxon>
        <taxon>Schistosoma</taxon>
    </lineage>
</organism>
<protein>
    <submittedName>
        <fullName evidence="2">Laminin subunit gamma-1, variant 2</fullName>
    </submittedName>
</protein>
<proteinExistence type="predicted"/>
<reference evidence="2" key="2">
    <citation type="journal article" date="2019" name="Gigascience">
        <title>High-quality Schistosoma haematobium genome achieved by single-molecule and long-range sequencing.</title>
        <authorList>
            <person name="Stroehlein A.J."/>
            <person name="Korhonen P.K."/>
            <person name="Chong T.M."/>
            <person name="Lim Y.L."/>
            <person name="Chan K.G."/>
            <person name="Webster B."/>
            <person name="Rollinson D."/>
            <person name="Brindley P.J."/>
            <person name="Gasser R.B."/>
            <person name="Young N.D."/>
        </authorList>
    </citation>
    <scope>NUCLEOTIDE SEQUENCE</scope>
</reference>
<reference evidence="2" key="1">
    <citation type="journal article" date="2012" name="Nat. Genet.">
        <title>Whole-genome sequence of Schistosoma haematobium.</title>
        <authorList>
            <person name="Young N.D."/>
            <person name="Jex A.R."/>
            <person name="Li B."/>
            <person name="Liu S."/>
            <person name="Yang L."/>
            <person name="Xiong Z."/>
            <person name="Li Y."/>
            <person name="Cantacessi C."/>
            <person name="Hall R.S."/>
            <person name="Xu X."/>
            <person name="Chen F."/>
            <person name="Wu X."/>
            <person name="Zerlotini A."/>
            <person name="Oliveira G."/>
            <person name="Hofmann A."/>
            <person name="Zhang G."/>
            <person name="Fang X."/>
            <person name="Kang Y."/>
            <person name="Campbell B.E."/>
            <person name="Loukas A."/>
            <person name="Ranganathan S."/>
            <person name="Rollinson D."/>
            <person name="Rinaldi G."/>
            <person name="Brindley P.J."/>
            <person name="Yang H."/>
            <person name="Wang J."/>
            <person name="Wang J."/>
            <person name="Gasser R.B."/>
        </authorList>
    </citation>
    <scope>NUCLEOTIDE SEQUENCE</scope>
</reference>
<dbReference type="AlphaFoldDB" id="A0A922S133"/>
<dbReference type="RefSeq" id="XP_051070010.1">
    <property type="nucleotide sequence ID" value="XM_051213988.1"/>
</dbReference>
<accession>A0A922S133</accession>
<evidence type="ECO:0000256" key="1">
    <source>
        <dbReference type="SAM" id="MobiDB-lite"/>
    </source>
</evidence>